<reference evidence="11" key="1">
    <citation type="submission" date="2018-05" db="EMBL/GenBank/DDBJ databases">
        <authorList>
            <person name="Lanie J.A."/>
            <person name="Ng W.-L."/>
            <person name="Kazmierczak K.M."/>
            <person name="Andrzejewski T.M."/>
            <person name="Davidsen T.M."/>
            <person name="Wayne K.J."/>
            <person name="Tettelin H."/>
            <person name="Glass J.I."/>
            <person name="Rusch D."/>
            <person name="Podicherti R."/>
            <person name="Tsui H.-C.T."/>
            <person name="Winkler M.E."/>
        </authorList>
    </citation>
    <scope>NUCLEOTIDE SEQUENCE</scope>
</reference>
<dbReference type="FunFam" id="3.65.10.10:FF:000005">
    <property type="entry name" value="3-phosphoshikimate 1-carboxyvinyltransferase"/>
    <property type="match status" value="1"/>
</dbReference>
<evidence type="ECO:0000256" key="6">
    <source>
        <dbReference type="ARBA" id="ARBA00022679"/>
    </source>
</evidence>
<dbReference type="GO" id="GO:0009073">
    <property type="term" value="P:aromatic amino acid family biosynthetic process"/>
    <property type="evidence" value="ECO:0007669"/>
    <property type="project" value="UniProtKB-KW"/>
</dbReference>
<dbReference type="InterPro" id="IPR006264">
    <property type="entry name" value="EPSP_synthase"/>
</dbReference>
<evidence type="ECO:0000256" key="1">
    <source>
        <dbReference type="ARBA" id="ARBA00004811"/>
    </source>
</evidence>
<accession>A0A381V0C5</accession>
<comment type="pathway">
    <text evidence="1">Metabolic intermediate biosynthesis; chorismate biosynthesis; chorismate from D-erythrose 4-phosphate and phosphoenolpyruvate: step 6/7.</text>
</comment>
<evidence type="ECO:0000256" key="9">
    <source>
        <dbReference type="ARBA" id="ARBA00044633"/>
    </source>
</evidence>
<evidence type="ECO:0000256" key="5">
    <source>
        <dbReference type="ARBA" id="ARBA00022605"/>
    </source>
</evidence>
<keyword evidence="4" id="KW-0963">Cytoplasm</keyword>
<evidence type="ECO:0000259" key="10">
    <source>
        <dbReference type="Pfam" id="PF00275"/>
    </source>
</evidence>
<dbReference type="Pfam" id="PF00275">
    <property type="entry name" value="EPSP_synthase"/>
    <property type="match status" value="1"/>
</dbReference>
<dbReference type="PANTHER" id="PTHR21090">
    <property type="entry name" value="AROM/DEHYDROQUINATE SYNTHASE"/>
    <property type="match status" value="1"/>
</dbReference>
<dbReference type="HAMAP" id="MF_00210">
    <property type="entry name" value="EPSP_synth"/>
    <property type="match status" value="1"/>
</dbReference>
<dbReference type="InterPro" id="IPR036968">
    <property type="entry name" value="Enolpyruvate_Tfrase_sf"/>
</dbReference>
<dbReference type="AlphaFoldDB" id="A0A381V0C5"/>
<keyword evidence="5" id="KW-0028">Amino-acid biosynthesis</keyword>
<comment type="catalytic activity">
    <reaction evidence="9">
        <text>3-phosphoshikimate + phosphoenolpyruvate = 5-O-(1-carboxyvinyl)-3-phosphoshikimate + phosphate</text>
        <dbReference type="Rhea" id="RHEA:21256"/>
        <dbReference type="ChEBI" id="CHEBI:43474"/>
        <dbReference type="ChEBI" id="CHEBI:57701"/>
        <dbReference type="ChEBI" id="CHEBI:58702"/>
        <dbReference type="ChEBI" id="CHEBI:145989"/>
        <dbReference type="EC" id="2.5.1.19"/>
    </reaction>
    <physiologicalReaction direction="left-to-right" evidence="9">
        <dbReference type="Rhea" id="RHEA:21257"/>
    </physiologicalReaction>
</comment>
<evidence type="ECO:0000256" key="3">
    <source>
        <dbReference type="ARBA" id="ARBA00012450"/>
    </source>
</evidence>
<gene>
    <name evidence="11" type="ORF">METZ01_LOCUS86690</name>
</gene>
<dbReference type="PIRSF" id="PIRSF000505">
    <property type="entry name" value="EPSPS"/>
    <property type="match status" value="1"/>
</dbReference>
<comment type="similarity">
    <text evidence="2">Belongs to the EPSP synthase family.</text>
</comment>
<dbReference type="EC" id="2.5.1.19" evidence="3"/>
<feature type="domain" description="Enolpyruvate transferase" evidence="10">
    <location>
        <begin position="11"/>
        <end position="421"/>
    </location>
</feature>
<dbReference type="PANTHER" id="PTHR21090:SF5">
    <property type="entry name" value="PENTAFUNCTIONAL AROM POLYPEPTIDE"/>
    <property type="match status" value="1"/>
</dbReference>
<evidence type="ECO:0000256" key="8">
    <source>
        <dbReference type="ARBA" id="ARBA00030046"/>
    </source>
</evidence>
<evidence type="ECO:0000256" key="7">
    <source>
        <dbReference type="ARBA" id="ARBA00023141"/>
    </source>
</evidence>
<dbReference type="GO" id="GO:0003866">
    <property type="term" value="F:3-phosphoshikimate 1-carboxyvinyltransferase activity"/>
    <property type="evidence" value="ECO:0007669"/>
    <property type="project" value="UniProtKB-EC"/>
</dbReference>
<dbReference type="UniPathway" id="UPA00053">
    <property type="reaction ID" value="UER00089"/>
</dbReference>
<evidence type="ECO:0000256" key="4">
    <source>
        <dbReference type="ARBA" id="ARBA00022490"/>
    </source>
</evidence>
<dbReference type="InterPro" id="IPR013792">
    <property type="entry name" value="RNA3'P_cycl/enolpyr_Trfase_a/b"/>
</dbReference>
<dbReference type="InterPro" id="IPR001986">
    <property type="entry name" value="Enolpyruvate_Tfrase_dom"/>
</dbReference>
<dbReference type="InterPro" id="IPR023193">
    <property type="entry name" value="EPSP_synthase_CS"/>
</dbReference>
<evidence type="ECO:0000313" key="11">
    <source>
        <dbReference type="EMBL" id="SVA33836.1"/>
    </source>
</evidence>
<dbReference type="GO" id="GO:0008652">
    <property type="term" value="P:amino acid biosynthetic process"/>
    <property type="evidence" value="ECO:0007669"/>
    <property type="project" value="UniProtKB-KW"/>
</dbReference>
<keyword evidence="7" id="KW-0057">Aromatic amino acid biosynthesis</keyword>
<dbReference type="SUPFAM" id="SSF55205">
    <property type="entry name" value="EPT/RTPC-like"/>
    <property type="match status" value="1"/>
</dbReference>
<dbReference type="EMBL" id="UINC01007530">
    <property type="protein sequence ID" value="SVA33836.1"/>
    <property type="molecule type" value="Genomic_DNA"/>
</dbReference>
<sequence>MTSFKASSCHSLNGSIKVPGDKSISHRSIMLGSIANGITNVSGFLEGEDSLATLRAFQQMGVQIERMGSNITIHGVGKHGLSSPSESLDLGNSGTSIRLMSGLLSAQSFNSQLCGDESLSKRPMARVIEPLSMMGALIDSYESKPPLSITGNQKLSAINYTLPVASAQIKSCLLLAGLYAEGETCIVENSTTRDHTERMLRGFGYPVKTSNGQISLMGGGELHACDIEVPSDISSAAFFIVAASIAKEANITLSAVNINPTRTGILDILALMGANITLTDERVVAGELVADIHVCSAELRGIDIPQKLIPLAIDEFPVIFIAASCATGETLLTGAKELRVKESDRIQVMADGLTILGIENEVLEDGIRIQGGEFSKQNSIIKSHQDHRISMSFAIASSRSEYDIKIEDVDNVQTSFPNFVELANRIGMNIEEI</sequence>
<dbReference type="Gene3D" id="3.65.10.10">
    <property type="entry name" value="Enolpyruvate transferase domain"/>
    <property type="match status" value="2"/>
</dbReference>
<protein>
    <recommendedName>
        <fullName evidence="3">3-phosphoshikimate 1-carboxyvinyltransferase</fullName>
        <ecNumber evidence="3">2.5.1.19</ecNumber>
    </recommendedName>
    <alternativeName>
        <fullName evidence="8">5-enolpyruvylshikimate-3-phosphate synthase</fullName>
    </alternativeName>
</protein>
<dbReference type="PROSITE" id="PS00885">
    <property type="entry name" value="EPSP_SYNTHASE_2"/>
    <property type="match status" value="1"/>
</dbReference>
<dbReference type="NCBIfam" id="TIGR01356">
    <property type="entry name" value="aroA"/>
    <property type="match status" value="1"/>
</dbReference>
<keyword evidence="6" id="KW-0808">Transferase</keyword>
<proteinExistence type="inferred from homology"/>
<dbReference type="FunFam" id="3.65.10.10:FF:000006">
    <property type="entry name" value="3-phosphoshikimate 1-carboxyvinyltransferase"/>
    <property type="match status" value="1"/>
</dbReference>
<dbReference type="GO" id="GO:0009423">
    <property type="term" value="P:chorismate biosynthetic process"/>
    <property type="evidence" value="ECO:0007669"/>
    <property type="project" value="UniProtKB-UniPathway"/>
</dbReference>
<evidence type="ECO:0000256" key="2">
    <source>
        <dbReference type="ARBA" id="ARBA00009948"/>
    </source>
</evidence>
<dbReference type="PROSITE" id="PS00104">
    <property type="entry name" value="EPSP_SYNTHASE_1"/>
    <property type="match status" value="1"/>
</dbReference>
<organism evidence="11">
    <name type="scientific">marine metagenome</name>
    <dbReference type="NCBI Taxonomy" id="408172"/>
    <lineage>
        <taxon>unclassified sequences</taxon>
        <taxon>metagenomes</taxon>
        <taxon>ecological metagenomes</taxon>
    </lineage>
</organism>
<name>A0A381V0C5_9ZZZZ</name>
<dbReference type="CDD" id="cd01556">
    <property type="entry name" value="EPSP_synthase"/>
    <property type="match status" value="1"/>
</dbReference>